<evidence type="ECO:0000256" key="8">
    <source>
        <dbReference type="ARBA" id="ARBA00023012"/>
    </source>
</evidence>
<dbReference type="Pfam" id="PF20971">
    <property type="entry name" value="MASE12"/>
    <property type="match status" value="1"/>
</dbReference>
<proteinExistence type="predicted"/>
<dbReference type="InterPro" id="IPR003661">
    <property type="entry name" value="HisK_dim/P_dom"/>
</dbReference>
<dbReference type="GO" id="GO:0000155">
    <property type="term" value="F:phosphorelay sensor kinase activity"/>
    <property type="evidence" value="ECO:0007669"/>
    <property type="project" value="InterPro"/>
</dbReference>
<dbReference type="Pfam" id="PF02518">
    <property type="entry name" value="HATPase_c"/>
    <property type="match status" value="1"/>
</dbReference>
<dbReference type="PROSITE" id="PS50109">
    <property type="entry name" value="HIS_KIN"/>
    <property type="match status" value="1"/>
</dbReference>
<dbReference type="InterPro" id="IPR004358">
    <property type="entry name" value="Sig_transdc_His_kin-like_C"/>
</dbReference>
<evidence type="ECO:0000259" key="10">
    <source>
        <dbReference type="PROSITE" id="PS50109"/>
    </source>
</evidence>
<evidence type="ECO:0000256" key="3">
    <source>
        <dbReference type="ARBA" id="ARBA00022553"/>
    </source>
</evidence>
<evidence type="ECO:0000256" key="1">
    <source>
        <dbReference type="ARBA" id="ARBA00000085"/>
    </source>
</evidence>
<feature type="transmembrane region" description="Helical" evidence="9">
    <location>
        <begin position="58"/>
        <end position="75"/>
    </location>
</feature>
<feature type="transmembrane region" description="Helical" evidence="9">
    <location>
        <begin position="82"/>
        <end position="104"/>
    </location>
</feature>
<evidence type="ECO:0000256" key="4">
    <source>
        <dbReference type="ARBA" id="ARBA00022679"/>
    </source>
</evidence>
<keyword evidence="9" id="KW-0472">Membrane</keyword>
<accession>K6DCU1</accession>
<dbReference type="SMART" id="SM00387">
    <property type="entry name" value="HATPase_c"/>
    <property type="match status" value="1"/>
</dbReference>
<comment type="caution">
    <text evidence="11">The sequence shown here is derived from an EMBL/GenBank/DDBJ whole genome shotgun (WGS) entry which is preliminary data.</text>
</comment>
<dbReference type="SMART" id="SM00388">
    <property type="entry name" value="HisKA"/>
    <property type="match status" value="1"/>
</dbReference>
<dbReference type="PANTHER" id="PTHR43065:SF34">
    <property type="entry name" value="SPORULATION KINASE A"/>
    <property type="match status" value="1"/>
</dbReference>
<reference evidence="11 12" key="1">
    <citation type="journal article" date="2012" name="Front. Microbiol.">
        <title>Redundancy and modularity in membrane-associated dissimilatory nitrate reduction in Bacillus.</title>
        <authorList>
            <person name="Heylen K."/>
            <person name="Keltjens J."/>
        </authorList>
    </citation>
    <scope>NUCLEOTIDE SEQUENCE [LARGE SCALE GENOMIC DNA]</scope>
    <source>
        <strain evidence="12">LMG 21833T</strain>
    </source>
</reference>
<dbReference type="AlphaFoldDB" id="K6DCU1"/>
<sequence>MKEGTNSPKLIYEEKKAIKLFLWLFNVIFFLFDIFYFYIYPFYTHENYTLVQRDGLGVWLYCLIIALLLIALYFLKKGNPYIIKYIYILSYFCIDIVDNLLRYAGTTKTFASGNIVEILFILFCPIFVNKKYFWVVAVGLISKNVIIGVVLQTFYPLFPAMVFFVLSLIAYILLTRFNSYINSLSRVYEELHKKEKLAVVGQMATAIGHEIRNPLSSLKGFTQLQQERNPVGNEFYPIMIQEIDRINSIVDDLMYLGKPKEITFENARIEEIITYTLSITNHQAEGNGITVETAIAEPLPPLECDAQQLKQVFLNLIKNAIESMPGGGRIQILIKSVEKHKIYISIQDEGCGIANENLPNLGEPFFTTKKDGTGLGLLVTTQIIKDHNGELNIESEIGKGTKVDVVLPMSQGGIGKK</sequence>
<dbReference type="Gene3D" id="1.10.287.130">
    <property type="match status" value="1"/>
</dbReference>
<keyword evidence="5" id="KW-0547">Nucleotide-binding</keyword>
<evidence type="ECO:0000256" key="9">
    <source>
        <dbReference type="SAM" id="Phobius"/>
    </source>
</evidence>
<feature type="transmembrane region" description="Helical" evidence="9">
    <location>
        <begin position="20"/>
        <end position="38"/>
    </location>
</feature>
<keyword evidence="3" id="KW-0597">Phosphoprotein</keyword>
<evidence type="ECO:0000256" key="6">
    <source>
        <dbReference type="ARBA" id="ARBA00022777"/>
    </source>
</evidence>
<feature type="transmembrane region" description="Helical" evidence="9">
    <location>
        <begin position="157"/>
        <end position="174"/>
    </location>
</feature>
<organism evidence="11 12">
    <name type="scientific">Neobacillus bataviensis LMG 21833</name>
    <dbReference type="NCBI Taxonomy" id="1117379"/>
    <lineage>
        <taxon>Bacteria</taxon>
        <taxon>Bacillati</taxon>
        <taxon>Bacillota</taxon>
        <taxon>Bacilli</taxon>
        <taxon>Bacillales</taxon>
        <taxon>Bacillaceae</taxon>
        <taxon>Neobacillus</taxon>
    </lineage>
</organism>
<dbReference type="Proteomes" id="UP000006316">
    <property type="component" value="Unassembled WGS sequence"/>
</dbReference>
<dbReference type="PATRIC" id="fig|1117379.3.peg.3507"/>
<evidence type="ECO:0000256" key="7">
    <source>
        <dbReference type="ARBA" id="ARBA00022840"/>
    </source>
</evidence>
<keyword evidence="4" id="KW-0808">Transferase</keyword>
<protein>
    <recommendedName>
        <fullName evidence="2">histidine kinase</fullName>
        <ecNumber evidence="2">2.7.13.3</ecNumber>
    </recommendedName>
</protein>
<keyword evidence="6 11" id="KW-0418">Kinase</keyword>
<dbReference type="InterPro" id="IPR036097">
    <property type="entry name" value="HisK_dim/P_sf"/>
</dbReference>
<dbReference type="InterPro" id="IPR005467">
    <property type="entry name" value="His_kinase_dom"/>
</dbReference>
<dbReference type="Pfam" id="PF00512">
    <property type="entry name" value="HisKA"/>
    <property type="match status" value="1"/>
</dbReference>
<dbReference type="EC" id="2.7.13.3" evidence="2"/>
<evidence type="ECO:0000313" key="11">
    <source>
        <dbReference type="EMBL" id="EKN66109.1"/>
    </source>
</evidence>
<dbReference type="GO" id="GO:0005524">
    <property type="term" value="F:ATP binding"/>
    <property type="evidence" value="ECO:0007669"/>
    <property type="project" value="UniProtKB-KW"/>
</dbReference>
<dbReference type="InterPro" id="IPR048436">
    <property type="entry name" value="MASE12"/>
</dbReference>
<dbReference type="RefSeq" id="WP_007086376.1">
    <property type="nucleotide sequence ID" value="NZ_AJLS01000121.1"/>
</dbReference>
<keyword evidence="9" id="KW-0812">Transmembrane</keyword>
<keyword evidence="9" id="KW-1133">Transmembrane helix</keyword>
<dbReference type="PANTHER" id="PTHR43065">
    <property type="entry name" value="SENSOR HISTIDINE KINASE"/>
    <property type="match status" value="1"/>
</dbReference>
<gene>
    <name evidence="11" type="ORF">BABA_16902</name>
</gene>
<dbReference type="EMBL" id="AJLS01000121">
    <property type="protein sequence ID" value="EKN66109.1"/>
    <property type="molecule type" value="Genomic_DNA"/>
</dbReference>
<keyword evidence="12" id="KW-1185">Reference proteome</keyword>
<name>K6DCU1_9BACI</name>
<dbReference type="InterPro" id="IPR003594">
    <property type="entry name" value="HATPase_dom"/>
</dbReference>
<evidence type="ECO:0000313" key="12">
    <source>
        <dbReference type="Proteomes" id="UP000006316"/>
    </source>
</evidence>
<dbReference type="InterPro" id="IPR036890">
    <property type="entry name" value="HATPase_C_sf"/>
</dbReference>
<keyword evidence="8" id="KW-0902">Two-component regulatory system</keyword>
<dbReference type="Gene3D" id="3.30.565.10">
    <property type="entry name" value="Histidine kinase-like ATPase, C-terminal domain"/>
    <property type="match status" value="1"/>
</dbReference>
<dbReference type="eggNOG" id="COG4191">
    <property type="taxonomic scope" value="Bacteria"/>
</dbReference>
<feature type="domain" description="Histidine kinase" evidence="10">
    <location>
        <begin position="206"/>
        <end position="411"/>
    </location>
</feature>
<comment type="catalytic activity">
    <reaction evidence="1">
        <text>ATP + protein L-histidine = ADP + protein N-phospho-L-histidine.</text>
        <dbReference type="EC" id="2.7.13.3"/>
    </reaction>
</comment>
<dbReference type="SUPFAM" id="SSF55874">
    <property type="entry name" value="ATPase domain of HSP90 chaperone/DNA topoisomerase II/histidine kinase"/>
    <property type="match status" value="1"/>
</dbReference>
<dbReference type="PRINTS" id="PR00344">
    <property type="entry name" value="BCTRLSENSOR"/>
</dbReference>
<dbReference type="OrthoDB" id="9815750at2"/>
<evidence type="ECO:0000256" key="2">
    <source>
        <dbReference type="ARBA" id="ARBA00012438"/>
    </source>
</evidence>
<dbReference type="SUPFAM" id="SSF47384">
    <property type="entry name" value="Homodimeric domain of signal transducing histidine kinase"/>
    <property type="match status" value="1"/>
</dbReference>
<dbReference type="STRING" id="1117379.BABA_16902"/>
<evidence type="ECO:0000256" key="5">
    <source>
        <dbReference type="ARBA" id="ARBA00022741"/>
    </source>
</evidence>
<keyword evidence="7" id="KW-0067">ATP-binding</keyword>
<dbReference type="CDD" id="cd00082">
    <property type="entry name" value="HisKA"/>
    <property type="match status" value="1"/>
</dbReference>